<evidence type="ECO:0000313" key="4">
    <source>
        <dbReference type="Proteomes" id="UP000198538"/>
    </source>
</evidence>
<dbReference type="PANTHER" id="PTHR48100:SF1">
    <property type="entry name" value="HISTIDINE PHOSPHATASE FAMILY PROTEIN-RELATED"/>
    <property type="match status" value="1"/>
</dbReference>
<dbReference type="GO" id="GO:0016791">
    <property type="term" value="F:phosphatase activity"/>
    <property type="evidence" value="ECO:0007669"/>
    <property type="project" value="TreeGrafter"/>
</dbReference>
<protein>
    <submittedName>
        <fullName evidence="3">Broad specificity phosphatase PhoE</fullName>
    </submittedName>
</protein>
<dbReference type="InterPro" id="IPR013078">
    <property type="entry name" value="His_Pase_superF_clade-1"/>
</dbReference>
<feature type="active site" description="Proton donor/acceptor" evidence="1">
    <location>
        <position position="86"/>
    </location>
</feature>
<dbReference type="PANTHER" id="PTHR48100">
    <property type="entry name" value="BROAD-SPECIFICITY PHOSPHATASE YOR283W-RELATED"/>
    <property type="match status" value="1"/>
</dbReference>
<dbReference type="AlphaFoldDB" id="A0A1G5EMK0"/>
<keyword evidence="4" id="KW-1185">Reference proteome</keyword>
<feature type="binding site" evidence="2">
    <location>
        <position position="61"/>
    </location>
    <ligand>
        <name>substrate</name>
    </ligand>
</feature>
<dbReference type="SUPFAM" id="SSF53254">
    <property type="entry name" value="Phosphoglycerate mutase-like"/>
    <property type="match status" value="1"/>
</dbReference>
<dbReference type="InterPro" id="IPR029033">
    <property type="entry name" value="His_PPase_superfam"/>
</dbReference>
<dbReference type="STRING" id="582692.SAMN05720606_103342"/>
<feature type="binding site" evidence="2">
    <location>
        <begin position="9"/>
        <end position="16"/>
    </location>
    <ligand>
        <name>substrate</name>
    </ligand>
</feature>
<dbReference type="Proteomes" id="UP000198538">
    <property type="component" value="Unassembled WGS sequence"/>
</dbReference>
<dbReference type="Pfam" id="PF00300">
    <property type="entry name" value="His_Phos_1"/>
    <property type="match status" value="1"/>
</dbReference>
<dbReference type="GO" id="GO:0005737">
    <property type="term" value="C:cytoplasm"/>
    <property type="evidence" value="ECO:0007669"/>
    <property type="project" value="TreeGrafter"/>
</dbReference>
<accession>A0A1G5EMK0</accession>
<reference evidence="4" key="1">
    <citation type="submission" date="2016-10" db="EMBL/GenBank/DDBJ databases">
        <authorList>
            <person name="Varghese N."/>
            <person name="Submissions S."/>
        </authorList>
    </citation>
    <scope>NUCLEOTIDE SEQUENCE [LARGE SCALE GENOMIC DNA]</scope>
    <source>
        <strain evidence="4">BL9</strain>
    </source>
</reference>
<dbReference type="PIRSF" id="PIRSF000709">
    <property type="entry name" value="6PFK_2-Ptase"/>
    <property type="match status" value="1"/>
</dbReference>
<proteinExistence type="predicted"/>
<dbReference type="SMART" id="SM00855">
    <property type="entry name" value="PGAM"/>
    <property type="match status" value="1"/>
</dbReference>
<evidence type="ECO:0000313" key="3">
    <source>
        <dbReference type="EMBL" id="SCY27668.1"/>
    </source>
</evidence>
<dbReference type="EMBL" id="FMVM01000003">
    <property type="protein sequence ID" value="SCY27668.1"/>
    <property type="molecule type" value="Genomic_DNA"/>
</dbReference>
<gene>
    <name evidence="3" type="ORF">SAMN05720606_103342</name>
</gene>
<feature type="active site" description="Tele-phosphohistidine intermediate" evidence="1">
    <location>
        <position position="10"/>
    </location>
</feature>
<evidence type="ECO:0000256" key="1">
    <source>
        <dbReference type="PIRSR" id="PIRSR613078-1"/>
    </source>
</evidence>
<organism evidence="3 4">
    <name type="scientific">Paenibacillus polysaccharolyticus</name>
    <dbReference type="NCBI Taxonomy" id="582692"/>
    <lineage>
        <taxon>Bacteria</taxon>
        <taxon>Bacillati</taxon>
        <taxon>Bacillota</taxon>
        <taxon>Bacilli</taxon>
        <taxon>Bacillales</taxon>
        <taxon>Paenibacillaceae</taxon>
        <taxon>Paenibacillus</taxon>
    </lineage>
</organism>
<dbReference type="InterPro" id="IPR050275">
    <property type="entry name" value="PGM_Phosphatase"/>
</dbReference>
<evidence type="ECO:0000256" key="2">
    <source>
        <dbReference type="PIRSR" id="PIRSR613078-2"/>
    </source>
</evidence>
<sequence length="202" mass="23049">MNVRIGLVRHGLTDWNAAGRIQGQTDIPLNEEGRKQAECLGRRLQSEDYQWDFIVTSGLSRAQETGKILSRMLDVPMLEPDARLKERAFGQVEGLTSDERVARWGKSWDTLDLGQEHIEDIQVRALAFLDDLWSAHSKENVLIVTHGAFLANLLTALYQDKYTERIGNLSLTILEKEHEDDWTPLLYNCTQHLSMDTAKQSE</sequence>
<name>A0A1G5EMK0_9BACL</name>
<dbReference type="CDD" id="cd07067">
    <property type="entry name" value="HP_PGM_like"/>
    <property type="match status" value="1"/>
</dbReference>
<dbReference type="Gene3D" id="3.40.50.1240">
    <property type="entry name" value="Phosphoglycerate mutase-like"/>
    <property type="match status" value="1"/>
</dbReference>